<organism evidence="2 3">
    <name type="scientific">Syncephalis pseudoplumigaleata</name>
    <dbReference type="NCBI Taxonomy" id="1712513"/>
    <lineage>
        <taxon>Eukaryota</taxon>
        <taxon>Fungi</taxon>
        <taxon>Fungi incertae sedis</taxon>
        <taxon>Zoopagomycota</taxon>
        <taxon>Zoopagomycotina</taxon>
        <taxon>Zoopagomycetes</taxon>
        <taxon>Zoopagales</taxon>
        <taxon>Piptocephalidaceae</taxon>
        <taxon>Syncephalis</taxon>
    </lineage>
</organism>
<accession>A0A4P9Z2G6</accession>
<protein>
    <submittedName>
        <fullName evidence="2">Uncharacterized protein</fullName>
    </submittedName>
</protein>
<evidence type="ECO:0000313" key="3">
    <source>
        <dbReference type="Proteomes" id="UP000278143"/>
    </source>
</evidence>
<name>A0A4P9Z2G6_9FUNG</name>
<keyword evidence="1" id="KW-0472">Membrane</keyword>
<sequence>MFETSGRYMCAIVMVRYHDWSRLDTAYMVAGNALFGPSDLVLKPRPGFVAQALRHKADIGGLAAVGRPQLHVDVEQPALEVLVWPAMLVTVIFLAIYIDLLQCAHNLPALFWVNLVHCSWMRCHNSCILNDNEASR</sequence>
<proteinExistence type="predicted"/>
<dbReference type="AlphaFoldDB" id="A0A4P9Z2G6"/>
<evidence type="ECO:0000256" key="1">
    <source>
        <dbReference type="SAM" id="Phobius"/>
    </source>
</evidence>
<keyword evidence="3" id="KW-1185">Reference proteome</keyword>
<dbReference type="Proteomes" id="UP000278143">
    <property type="component" value="Unassembled WGS sequence"/>
</dbReference>
<keyword evidence="1" id="KW-0812">Transmembrane</keyword>
<gene>
    <name evidence="2" type="ORF">SYNPS1DRAFT_27769</name>
</gene>
<dbReference type="EMBL" id="KZ989395">
    <property type="protein sequence ID" value="RKP26548.1"/>
    <property type="molecule type" value="Genomic_DNA"/>
</dbReference>
<feature type="transmembrane region" description="Helical" evidence="1">
    <location>
        <begin position="82"/>
        <end position="101"/>
    </location>
</feature>
<evidence type="ECO:0000313" key="2">
    <source>
        <dbReference type="EMBL" id="RKP26548.1"/>
    </source>
</evidence>
<reference evidence="3" key="1">
    <citation type="journal article" date="2018" name="Nat. Microbiol.">
        <title>Leveraging single-cell genomics to expand the fungal tree of life.</title>
        <authorList>
            <person name="Ahrendt S.R."/>
            <person name="Quandt C.A."/>
            <person name="Ciobanu D."/>
            <person name="Clum A."/>
            <person name="Salamov A."/>
            <person name="Andreopoulos B."/>
            <person name="Cheng J.F."/>
            <person name="Woyke T."/>
            <person name="Pelin A."/>
            <person name="Henrissat B."/>
            <person name="Reynolds N.K."/>
            <person name="Benny G.L."/>
            <person name="Smith M.E."/>
            <person name="James T.Y."/>
            <person name="Grigoriev I.V."/>
        </authorList>
    </citation>
    <scope>NUCLEOTIDE SEQUENCE [LARGE SCALE GENOMIC DNA]</scope>
    <source>
        <strain evidence="3">Benny S71-1</strain>
    </source>
</reference>
<keyword evidence="1" id="KW-1133">Transmembrane helix</keyword>